<dbReference type="RefSeq" id="WP_307240941.1">
    <property type="nucleotide sequence ID" value="NZ_JAUSUZ010000001.1"/>
</dbReference>
<dbReference type="PROSITE" id="PS51682">
    <property type="entry name" value="SAM_OMT_I"/>
    <property type="match status" value="1"/>
</dbReference>
<gene>
    <name evidence="4" type="ORF">J2S42_003776</name>
</gene>
<keyword evidence="2" id="KW-0808">Transferase</keyword>
<dbReference type="GO" id="GO:0032259">
    <property type="term" value="P:methylation"/>
    <property type="evidence" value="ECO:0007669"/>
    <property type="project" value="UniProtKB-KW"/>
</dbReference>
<evidence type="ECO:0000256" key="1">
    <source>
        <dbReference type="ARBA" id="ARBA00022603"/>
    </source>
</evidence>
<dbReference type="PANTHER" id="PTHR43167:SF1">
    <property type="entry name" value="PUTATIVE (AFU_ORTHOLOGUE AFUA_6G01830)-RELATED"/>
    <property type="match status" value="1"/>
</dbReference>
<keyword evidence="1" id="KW-0489">Methyltransferase</keyword>
<proteinExistence type="predicted"/>
<dbReference type="SUPFAM" id="SSF53335">
    <property type="entry name" value="S-adenosyl-L-methionine-dependent methyltransferases"/>
    <property type="match status" value="1"/>
</dbReference>
<dbReference type="PANTHER" id="PTHR43167">
    <property type="entry name" value="PUTATIVE (AFU_ORTHOLOGUE AFUA_6G01830)-RELATED"/>
    <property type="match status" value="1"/>
</dbReference>
<protein>
    <submittedName>
        <fullName evidence="4">O-methyltransferase YrrM</fullName>
    </submittedName>
</protein>
<dbReference type="AlphaFoldDB" id="A0AAE3W0N6"/>
<organism evidence="4 5">
    <name type="scientific">Catenuloplanes indicus</name>
    <dbReference type="NCBI Taxonomy" id="137267"/>
    <lineage>
        <taxon>Bacteria</taxon>
        <taxon>Bacillati</taxon>
        <taxon>Actinomycetota</taxon>
        <taxon>Actinomycetes</taxon>
        <taxon>Micromonosporales</taxon>
        <taxon>Micromonosporaceae</taxon>
        <taxon>Catenuloplanes</taxon>
    </lineage>
</organism>
<evidence type="ECO:0000313" key="4">
    <source>
        <dbReference type="EMBL" id="MDQ0367107.1"/>
    </source>
</evidence>
<evidence type="ECO:0000256" key="3">
    <source>
        <dbReference type="ARBA" id="ARBA00022691"/>
    </source>
</evidence>
<dbReference type="GO" id="GO:0008171">
    <property type="term" value="F:O-methyltransferase activity"/>
    <property type="evidence" value="ECO:0007669"/>
    <property type="project" value="InterPro"/>
</dbReference>
<evidence type="ECO:0000256" key="2">
    <source>
        <dbReference type="ARBA" id="ARBA00022679"/>
    </source>
</evidence>
<dbReference type="InterPro" id="IPR002935">
    <property type="entry name" value="SAM_O-MeTrfase"/>
</dbReference>
<dbReference type="Proteomes" id="UP001240236">
    <property type="component" value="Unassembled WGS sequence"/>
</dbReference>
<sequence length="211" mass="22024">MNCLSTPRVRTVLDRLHAAADLDEDRPHPRPDAGASAQERADLLADAYMPISARGGDLLYALVRASRPARVVEFGTSFGISTLYLAAAVADNGAGHVVTTELSAAKVTAARANLTEAGLADAVTVLAGDALATLAGEPGPIGLLLLDGWKELCLPVLRLLEDRLAPGALVVADDVSFPTMAPYLEYVRDPAAGYVSVEFPVGDGMEISCRA</sequence>
<dbReference type="Gene3D" id="3.40.50.150">
    <property type="entry name" value="Vaccinia Virus protein VP39"/>
    <property type="match status" value="1"/>
</dbReference>
<keyword evidence="5" id="KW-1185">Reference proteome</keyword>
<dbReference type="Pfam" id="PF13578">
    <property type="entry name" value="Methyltransf_24"/>
    <property type="match status" value="1"/>
</dbReference>
<keyword evidence="3" id="KW-0949">S-adenosyl-L-methionine</keyword>
<name>A0AAE3W0N6_9ACTN</name>
<dbReference type="EMBL" id="JAUSUZ010000001">
    <property type="protein sequence ID" value="MDQ0367107.1"/>
    <property type="molecule type" value="Genomic_DNA"/>
</dbReference>
<dbReference type="InterPro" id="IPR029063">
    <property type="entry name" value="SAM-dependent_MTases_sf"/>
</dbReference>
<comment type="caution">
    <text evidence="4">The sequence shown here is derived from an EMBL/GenBank/DDBJ whole genome shotgun (WGS) entry which is preliminary data.</text>
</comment>
<dbReference type="CDD" id="cd02440">
    <property type="entry name" value="AdoMet_MTases"/>
    <property type="match status" value="1"/>
</dbReference>
<accession>A0AAE3W0N6</accession>
<evidence type="ECO:0000313" key="5">
    <source>
        <dbReference type="Proteomes" id="UP001240236"/>
    </source>
</evidence>
<reference evidence="4 5" key="1">
    <citation type="submission" date="2023-07" db="EMBL/GenBank/DDBJ databases">
        <title>Sequencing the genomes of 1000 actinobacteria strains.</title>
        <authorList>
            <person name="Klenk H.-P."/>
        </authorList>
    </citation>
    <scope>NUCLEOTIDE SEQUENCE [LARGE SCALE GENOMIC DNA]</scope>
    <source>
        <strain evidence="4 5">DSM 44709</strain>
    </source>
</reference>